<dbReference type="AlphaFoldDB" id="A0A3M0IN25"/>
<dbReference type="GO" id="GO:0005576">
    <property type="term" value="C:extracellular region"/>
    <property type="evidence" value="ECO:0007669"/>
    <property type="project" value="UniProtKB-SubCell"/>
</dbReference>
<evidence type="ECO:0000256" key="1">
    <source>
        <dbReference type="ARBA" id="ARBA00004613"/>
    </source>
</evidence>
<keyword evidence="2" id="KW-0964">Secreted</keyword>
<organism evidence="10 11">
    <name type="scientific">Hirundo rustica rustica</name>
    <dbReference type="NCBI Taxonomy" id="333673"/>
    <lineage>
        <taxon>Eukaryota</taxon>
        <taxon>Metazoa</taxon>
        <taxon>Chordata</taxon>
        <taxon>Craniata</taxon>
        <taxon>Vertebrata</taxon>
        <taxon>Euteleostomi</taxon>
        <taxon>Archelosauria</taxon>
        <taxon>Archosauria</taxon>
        <taxon>Dinosauria</taxon>
        <taxon>Saurischia</taxon>
        <taxon>Theropoda</taxon>
        <taxon>Coelurosauria</taxon>
        <taxon>Aves</taxon>
        <taxon>Neognathae</taxon>
        <taxon>Neoaves</taxon>
        <taxon>Telluraves</taxon>
        <taxon>Australaves</taxon>
        <taxon>Passeriformes</taxon>
        <taxon>Sylvioidea</taxon>
        <taxon>Hirundinidae</taxon>
        <taxon>Hirundo</taxon>
    </lineage>
</organism>
<dbReference type="EMBL" id="QRBI01000268">
    <property type="protein sequence ID" value="RMB89762.1"/>
    <property type="molecule type" value="Genomic_DNA"/>
</dbReference>
<evidence type="ECO:0000259" key="9">
    <source>
        <dbReference type="PROSITE" id="PS50835"/>
    </source>
</evidence>
<reference evidence="10 11" key="1">
    <citation type="submission" date="2018-07" db="EMBL/GenBank/DDBJ databases">
        <title>A high quality draft genome assembly of the barn swallow (H. rustica rustica).</title>
        <authorList>
            <person name="Formenti G."/>
            <person name="Chiara M."/>
            <person name="Poveda L."/>
            <person name="Francoijs K.-J."/>
            <person name="Bonisoli-Alquati A."/>
            <person name="Canova L."/>
            <person name="Gianfranceschi L."/>
            <person name="Horner D.S."/>
            <person name="Saino N."/>
        </authorList>
    </citation>
    <scope>NUCLEOTIDE SEQUENCE [LARGE SCALE GENOMIC DNA]</scope>
    <source>
        <strain evidence="10">Chelidonia</strain>
        <tissue evidence="10">Blood</tissue>
    </source>
</reference>
<dbReference type="InterPro" id="IPR036179">
    <property type="entry name" value="Ig-like_dom_sf"/>
</dbReference>
<name>A0A3M0IN25_HIRRU</name>
<evidence type="ECO:0000256" key="6">
    <source>
        <dbReference type="ARBA" id="ARBA00023180"/>
    </source>
</evidence>
<dbReference type="PROSITE" id="PS50835">
    <property type="entry name" value="IG_LIKE"/>
    <property type="match status" value="1"/>
</dbReference>
<gene>
    <name evidence="10" type="ORF">DUI87_33777</name>
</gene>
<dbReference type="Pfam" id="PF13330">
    <property type="entry name" value="Mucin2_WxxW"/>
    <property type="match status" value="1"/>
</dbReference>
<dbReference type="PRINTS" id="PR01705">
    <property type="entry name" value="TSP1REPEAT"/>
</dbReference>
<dbReference type="OrthoDB" id="9929167at2759"/>
<comment type="subcellular location">
    <subcellularLocation>
        <location evidence="1">Secreted</location>
    </subcellularLocation>
</comment>
<evidence type="ECO:0000256" key="3">
    <source>
        <dbReference type="ARBA" id="ARBA00022729"/>
    </source>
</evidence>
<evidence type="ECO:0000256" key="5">
    <source>
        <dbReference type="ARBA" id="ARBA00023157"/>
    </source>
</evidence>
<dbReference type="PROSITE" id="PS50092">
    <property type="entry name" value="TSP1"/>
    <property type="match status" value="1"/>
</dbReference>
<keyword evidence="6" id="KW-0325">Glycoprotein</keyword>
<dbReference type="PANTHER" id="PTHR22906:SF21">
    <property type="entry name" value="SEMA DOMAIN-CONTAINING PROTEIN"/>
    <property type="match status" value="1"/>
</dbReference>
<evidence type="ECO:0000256" key="2">
    <source>
        <dbReference type="ARBA" id="ARBA00022525"/>
    </source>
</evidence>
<dbReference type="SMART" id="SM00209">
    <property type="entry name" value="TSP1"/>
    <property type="match status" value="1"/>
</dbReference>
<evidence type="ECO:0000256" key="4">
    <source>
        <dbReference type="ARBA" id="ARBA00022737"/>
    </source>
</evidence>
<keyword evidence="5" id="KW-1015">Disulfide bond</keyword>
<dbReference type="SUPFAM" id="SSF82895">
    <property type="entry name" value="TSP-1 type 1 repeat"/>
    <property type="match status" value="1"/>
</dbReference>
<dbReference type="InterPro" id="IPR052065">
    <property type="entry name" value="Compl_asym_regulator"/>
</dbReference>
<dbReference type="InterPro" id="IPR000884">
    <property type="entry name" value="TSP1_rpt"/>
</dbReference>
<accession>A0A3M0IN25</accession>
<keyword evidence="3 8" id="KW-0732">Signal</keyword>
<protein>
    <recommendedName>
        <fullName evidence="9">Ig-like domain-containing protein</fullName>
    </recommendedName>
</protein>
<dbReference type="InterPro" id="IPR036383">
    <property type="entry name" value="TSP1_rpt_sf"/>
</dbReference>
<keyword evidence="11" id="KW-1185">Reference proteome</keyword>
<dbReference type="InterPro" id="IPR025155">
    <property type="entry name" value="WxxW_domain"/>
</dbReference>
<keyword evidence="4" id="KW-0677">Repeat</keyword>
<dbReference type="InterPro" id="IPR007110">
    <property type="entry name" value="Ig-like_dom"/>
</dbReference>
<feature type="chain" id="PRO_5018306726" description="Ig-like domain-containing protein" evidence="8">
    <location>
        <begin position="36"/>
        <end position="224"/>
    </location>
</feature>
<proteinExistence type="predicted"/>
<feature type="region of interest" description="Disordered" evidence="7">
    <location>
        <begin position="36"/>
        <end position="59"/>
    </location>
</feature>
<comment type="caution">
    <text evidence="10">The sequence shown here is derived from an EMBL/GenBank/DDBJ whole genome shotgun (WGS) entry which is preliminary data.</text>
</comment>
<evidence type="ECO:0000256" key="7">
    <source>
        <dbReference type="SAM" id="MobiDB-lite"/>
    </source>
</evidence>
<dbReference type="Proteomes" id="UP000269221">
    <property type="component" value="Unassembled WGS sequence"/>
</dbReference>
<evidence type="ECO:0000313" key="11">
    <source>
        <dbReference type="Proteomes" id="UP000269221"/>
    </source>
</evidence>
<feature type="signal peptide" evidence="8">
    <location>
        <begin position="1"/>
        <end position="35"/>
    </location>
</feature>
<dbReference type="PANTHER" id="PTHR22906">
    <property type="entry name" value="PROPERDIN"/>
    <property type="match status" value="1"/>
</dbReference>
<dbReference type="Pfam" id="PF00090">
    <property type="entry name" value="TSP_1"/>
    <property type="match status" value="1"/>
</dbReference>
<evidence type="ECO:0000256" key="8">
    <source>
        <dbReference type="SAM" id="SignalP"/>
    </source>
</evidence>
<evidence type="ECO:0000313" key="10">
    <source>
        <dbReference type="EMBL" id="RMB89762.1"/>
    </source>
</evidence>
<sequence length="224" mass="23650">MARLAHLAHLAQLAQLAQLAVLVLLVVGAPRVAGAAEPLENESEPGKAGAAGKPWKGEPDLEELDLGTAGKGAAWTSWFNIDHPGGDGDHESLAAIRFYFGERVCARAAGAGGAEHGLGAAGGAGTDDVYWSHWSAWSPCSRSACGSRGVQSRSRRCRSARARSRLKELRCRGKATERRACSAGPCPEKPHMVLHPADRVREAGQDVTFCCEASGTPAPQNYSW</sequence>
<dbReference type="SUPFAM" id="SSF48726">
    <property type="entry name" value="Immunoglobulin"/>
    <property type="match status" value="1"/>
</dbReference>
<feature type="domain" description="Ig-like" evidence="9">
    <location>
        <begin position="190"/>
        <end position="224"/>
    </location>
</feature>
<dbReference type="Gene3D" id="2.20.100.10">
    <property type="entry name" value="Thrombospondin type-1 (TSP1) repeat"/>
    <property type="match status" value="1"/>
</dbReference>